<accession>A0A645GHV8</accession>
<sequence>MQNVPDRFDILVLIGNIGRFQVHPVTDTIGHLFPFLDVCESGFAAQFIELLNAVIFDLLFVGEAELLFYFDLHRQAVRIPSAAA</sequence>
<dbReference type="AlphaFoldDB" id="A0A645GHV8"/>
<gene>
    <name evidence="1" type="ORF">SDC9_173165</name>
</gene>
<name>A0A645GHV8_9ZZZZ</name>
<dbReference type="EMBL" id="VSSQ01075031">
    <property type="protein sequence ID" value="MPN25750.1"/>
    <property type="molecule type" value="Genomic_DNA"/>
</dbReference>
<comment type="caution">
    <text evidence="1">The sequence shown here is derived from an EMBL/GenBank/DDBJ whole genome shotgun (WGS) entry which is preliminary data.</text>
</comment>
<proteinExistence type="predicted"/>
<reference evidence="1" key="1">
    <citation type="submission" date="2019-08" db="EMBL/GenBank/DDBJ databases">
        <authorList>
            <person name="Kucharzyk K."/>
            <person name="Murdoch R.W."/>
            <person name="Higgins S."/>
            <person name="Loffler F."/>
        </authorList>
    </citation>
    <scope>NUCLEOTIDE SEQUENCE</scope>
</reference>
<organism evidence="1">
    <name type="scientific">bioreactor metagenome</name>
    <dbReference type="NCBI Taxonomy" id="1076179"/>
    <lineage>
        <taxon>unclassified sequences</taxon>
        <taxon>metagenomes</taxon>
        <taxon>ecological metagenomes</taxon>
    </lineage>
</organism>
<evidence type="ECO:0000313" key="1">
    <source>
        <dbReference type="EMBL" id="MPN25750.1"/>
    </source>
</evidence>
<protein>
    <submittedName>
        <fullName evidence="1">Uncharacterized protein</fullName>
    </submittedName>
</protein>